<evidence type="ECO:0000256" key="1">
    <source>
        <dbReference type="SAM" id="MobiDB-lite"/>
    </source>
</evidence>
<comment type="caution">
    <text evidence="2">The sequence shown here is derived from an EMBL/GenBank/DDBJ whole genome shotgun (WGS) entry which is preliminary data.</text>
</comment>
<organism evidence="2 3">
    <name type="scientific">Amphibalanus amphitrite</name>
    <name type="common">Striped barnacle</name>
    <name type="synonym">Balanus amphitrite</name>
    <dbReference type="NCBI Taxonomy" id="1232801"/>
    <lineage>
        <taxon>Eukaryota</taxon>
        <taxon>Metazoa</taxon>
        <taxon>Ecdysozoa</taxon>
        <taxon>Arthropoda</taxon>
        <taxon>Crustacea</taxon>
        <taxon>Multicrustacea</taxon>
        <taxon>Cirripedia</taxon>
        <taxon>Thoracica</taxon>
        <taxon>Thoracicalcarea</taxon>
        <taxon>Balanomorpha</taxon>
        <taxon>Balanoidea</taxon>
        <taxon>Balanidae</taxon>
        <taxon>Amphibalaninae</taxon>
        <taxon>Amphibalanus</taxon>
    </lineage>
</organism>
<dbReference type="Proteomes" id="UP000440578">
    <property type="component" value="Unassembled WGS sequence"/>
</dbReference>
<feature type="compositionally biased region" description="Basic residues" evidence="1">
    <location>
        <begin position="106"/>
        <end position="115"/>
    </location>
</feature>
<protein>
    <submittedName>
        <fullName evidence="2">Uncharacterized protein</fullName>
    </submittedName>
</protein>
<dbReference type="OrthoDB" id="5985073at2759"/>
<reference evidence="2 3" key="1">
    <citation type="submission" date="2019-07" db="EMBL/GenBank/DDBJ databases">
        <title>Draft genome assembly of a fouling barnacle, Amphibalanus amphitrite (Darwin, 1854): The first reference genome for Thecostraca.</title>
        <authorList>
            <person name="Kim W."/>
        </authorList>
    </citation>
    <scope>NUCLEOTIDE SEQUENCE [LARGE SCALE GENOMIC DNA]</scope>
    <source>
        <strain evidence="2">SNU_AA5</strain>
        <tissue evidence="2">Soma without cirri and trophi</tissue>
    </source>
</reference>
<evidence type="ECO:0000313" key="3">
    <source>
        <dbReference type="Proteomes" id="UP000440578"/>
    </source>
</evidence>
<dbReference type="AlphaFoldDB" id="A0A6A4W8G0"/>
<feature type="compositionally biased region" description="Acidic residues" evidence="1">
    <location>
        <begin position="29"/>
        <end position="53"/>
    </location>
</feature>
<keyword evidence="3" id="KW-1185">Reference proteome</keyword>
<accession>A0A6A4W8G0</accession>
<name>A0A6A4W8G0_AMPAM</name>
<sequence>MLKLMAVSTLLRRVRESPESRRRRLNPNTEEETATETETESESESATDSELESEASPIEAQRGRSAMVANDHSDSQLDTGLRPTSKSCAAEVSTLPPAAESVAPTRRPKTARVRRTPPGADGAGGAPADGVSGAPAHRQPPARPGSWWPQLSAGRLIGLAMAAVLLATVTVHSFNQLRQDQLLHRPRLTYGQWLARREANVTEPAVLLGTRRLRFNTTAPVHVRWPDHDTCRHHVVRQYCWCRTHTLSLLEGRGADGESESVADFSSNKWLQFVTLRMKQWNFQTQLAVDLAEDLLVVYLEELRVSLVRREEGLNLIRIQTRGYLGESGTHWMS</sequence>
<evidence type="ECO:0000313" key="2">
    <source>
        <dbReference type="EMBL" id="KAF0302313.1"/>
    </source>
</evidence>
<gene>
    <name evidence="2" type="ORF">FJT64_025611</name>
</gene>
<dbReference type="EMBL" id="VIIS01001074">
    <property type="protein sequence ID" value="KAF0302313.1"/>
    <property type="molecule type" value="Genomic_DNA"/>
</dbReference>
<feature type="region of interest" description="Disordered" evidence="1">
    <location>
        <begin position="1"/>
        <end position="147"/>
    </location>
</feature>
<proteinExistence type="predicted"/>
<feature type="compositionally biased region" description="Polar residues" evidence="1">
    <location>
        <begin position="76"/>
        <end position="87"/>
    </location>
</feature>